<accession>A0A177BWN9</accession>
<dbReference type="Gene3D" id="3.10.180.10">
    <property type="entry name" value="2,3-Dihydroxybiphenyl 1,2-Dioxygenase, domain 1"/>
    <property type="match status" value="1"/>
</dbReference>
<evidence type="ECO:0008006" key="3">
    <source>
        <dbReference type="Google" id="ProtNLM"/>
    </source>
</evidence>
<dbReference type="EMBL" id="KV441560">
    <property type="protein sequence ID" value="OAF99903.1"/>
    <property type="molecule type" value="Genomic_DNA"/>
</dbReference>
<keyword evidence="2" id="KW-1185">Reference proteome</keyword>
<dbReference type="GeneID" id="28766832"/>
<dbReference type="InterPro" id="IPR029068">
    <property type="entry name" value="Glyas_Bleomycin-R_OHBP_Dase"/>
</dbReference>
<evidence type="ECO:0000313" key="1">
    <source>
        <dbReference type="EMBL" id="OAF99903.1"/>
    </source>
</evidence>
<organism evidence="1 2">
    <name type="scientific">Paraphaeosphaeria sporulosa</name>
    <dbReference type="NCBI Taxonomy" id="1460663"/>
    <lineage>
        <taxon>Eukaryota</taxon>
        <taxon>Fungi</taxon>
        <taxon>Dikarya</taxon>
        <taxon>Ascomycota</taxon>
        <taxon>Pezizomycotina</taxon>
        <taxon>Dothideomycetes</taxon>
        <taxon>Pleosporomycetidae</taxon>
        <taxon>Pleosporales</taxon>
        <taxon>Massarineae</taxon>
        <taxon>Didymosphaeriaceae</taxon>
        <taxon>Paraphaeosphaeria</taxon>
    </lineage>
</organism>
<name>A0A177BWN9_9PLEO</name>
<dbReference type="InParanoid" id="A0A177BWN9"/>
<gene>
    <name evidence="1" type="ORF">CC84DRAFT_1222248</name>
</gene>
<dbReference type="Proteomes" id="UP000077069">
    <property type="component" value="Unassembled WGS sequence"/>
</dbReference>
<dbReference type="OrthoDB" id="3783555at2759"/>
<sequence>MSPSSKSSILGSIAQICLVTPSFHRTLSGSALGTGRFPIFHFTSQPVHLVMQPVRGPALMADFLEKNGGREGVQHVAFDMNELGMDERKALMKERGFEVAMEGEWLEKKGVCHFVVFDTEGRTGAVI</sequence>
<proteinExistence type="predicted"/>
<dbReference type="SUPFAM" id="SSF54593">
    <property type="entry name" value="Glyoxalase/Bleomycin resistance protein/Dihydroxybiphenyl dioxygenase"/>
    <property type="match status" value="1"/>
</dbReference>
<reference evidence="1 2" key="1">
    <citation type="submission" date="2016-05" db="EMBL/GenBank/DDBJ databases">
        <title>Comparative analysis of secretome profiles of manganese(II)-oxidizing ascomycete fungi.</title>
        <authorList>
            <consortium name="DOE Joint Genome Institute"/>
            <person name="Zeiner C.A."/>
            <person name="Purvine S.O."/>
            <person name="Zink E.M."/>
            <person name="Wu S."/>
            <person name="Pasa-Tolic L."/>
            <person name="Chaput D.L."/>
            <person name="Haridas S."/>
            <person name="Grigoriev I.V."/>
            <person name="Santelli C.M."/>
            <person name="Hansel C.M."/>
        </authorList>
    </citation>
    <scope>NUCLEOTIDE SEQUENCE [LARGE SCALE GENOMIC DNA]</scope>
    <source>
        <strain evidence="1 2">AP3s5-JAC2a</strain>
    </source>
</reference>
<dbReference type="AlphaFoldDB" id="A0A177BWN9"/>
<evidence type="ECO:0000313" key="2">
    <source>
        <dbReference type="Proteomes" id="UP000077069"/>
    </source>
</evidence>
<dbReference type="RefSeq" id="XP_018030269.1">
    <property type="nucleotide sequence ID" value="XM_018183346.1"/>
</dbReference>
<protein>
    <recommendedName>
        <fullName evidence="3">VOC domain-containing protein</fullName>
    </recommendedName>
</protein>